<keyword evidence="3" id="KW-0813">Transport</keyword>
<feature type="compositionally biased region" description="Low complexity" evidence="9">
    <location>
        <begin position="55"/>
        <end position="67"/>
    </location>
</feature>
<feature type="region of interest" description="Disordered" evidence="9">
    <location>
        <begin position="459"/>
        <end position="483"/>
    </location>
</feature>
<dbReference type="InterPro" id="IPR017871">
    <property type="entry name" value="ABC_transporter-like_CS"/>
</dbReference>
<dbReference type="InterPro" id="IPR013525">
    <property type="entry name" value="ABC2_TM"/>
</dbReference>
<organism evidence="12">
    <name type="scientific">Aceria tosichella</name>
    <name type="common">wheat curl mite</name>
    <dbReference type="NCBI Taxonomy" id="561515"/>
    <lineage>
        <taxon>Eukaryota</taxon>
        <taxon>Metazoa</taxon>
        <taxon>Ecdysozoa</taxon>
        <taxon>Arthropoda</taxon>
        <taxon>Chelicerata</taxon>
        <taxon>Arachnida</taxon>
        <taxon>Acari</taxon>
        <taxon>Acariformes</taxon>
        <taxon>Trombidiformes</taxon>
        <taxon>Prostigmata</taxon>
        <taxon>Eupodina</taxon>
        <taxon>Eriophyoidea</taxon>
        <taxon>Eriophyidae</taxon>
        <taxon>Eriophyinae</taxon>
        <taxon>Aceriini</taxon>
        <taxon>Aceria</taxon>
    </lineage>
</organism>
<name>A0A6G1SKG1_9ACAR</name>
<gene>
    <name evidence="12" type="primary">ABCG1_2</name>
    <name evidence="12" type="ORF">g.19272</name>
</gene>
<dbReference type="GO" id="GO:0140359">
    <property type="term" value="F:ABC-type transporter activity"/>
    <property type="evidence" value="ECO:0007669"/>
    <property type="project" value="InterPro"/>
</dbReference>
<dbReference type="SUPFAM" id="SSF52540">
    <property type="entry name" value="P-loop containing nucleoside triphosphate hydrolases"/>
    <property type="match status" value="1"/>
</dbReference>
<evidence type="ECO:0000256" key="7">
    <source>
        <dbReference type="ARBA" id="ARBA00022989"/>
    </source>
</evidence>
<dbReference type="GO" id="GO:0016887">
    <property type="term" value="F:ATP hydrolysis activity"/>
    <property type="evidence" value="ECO:0007669"/>
    <property type="project" value="InterPro"/>
</dbReference>
<feature type="transmembrane region" description="Helical" evidence="10">
    <location>
        <begin position="973"/>
        <end position="994"/>
    </location>
</feature>
<dbReference type="PANTHER" id="PTHR48041">
    <property type="entry name" value="ABC TRANSPORTER G FAMILY MEMBER 28"/>
    <property type="match status" value="1"/>
</dbReference>
<evidence type="ECO:0000256" key="4">
    <source>
        <dbReference type="ARBA" id="ARBA00022692"/>
    </source>
</evidence>
<dbReference type="InterPro" id="IPR003439">
    <property type="entry name" value="ABC_transporter-like_ATP-bd"/>
</dbReference>
<dbReference type="Gene3D" id="3.40.50.300">
    <property type="entry name" value="P-loop containing nucleotide triphosphate hydrolases"/>
    <property type="match status" value="1"/>
</dbReference>
<feature type="transmembrane region" description="Helical" evidence="10">
    <location>
        <begin position="1042"/>
        <end position="1062"/>
    </location>
</feature>
<keyword evidence="4 10" id="KW-0812">Transmembrane</keyword>
<evidence type="ECO:0000256" key="2">
    <source>
        <dbReference type="ARBA" id="ARBA00005814"/>
    </source>
</evidence>
<evidence type="ECO:0000256" key="3">
    <source>
        <dbReference type="ARBA" id="ARBA00022448"/>
    </source>
</evidence>
<evidence type="ECO:0000256" key="6">
    <source>
        <dbReference type="ARBA" id="ARBA00022840"/>
    </source>
</evidence>
<protein>
    <submittedName>
        <fullName evidence="12">ATP-binding cassette sub-family G member 1</fullName>
    </submittedName>
</protein>
<dbReference type="PROSITE" id="PS50893">
    <property type="entry name" value="ABC_TRANSPORTER_2"/>
    <property type="match status" value="1"/>
</dbReference>
<feature type="compositionally biased region" description="Low complexity" evidence="9">
    <location>
        <begin position="284"/>
        <end position="294"/>
    </location>
</feature>
<dbReference type="Pfam" id="PF01061">
    <property type="entry name" value="ABC2_membrane"/>
    <property type="match status" value="1"/>
</dbReference>
<feature type="compositionally biased region" description="Polar residues" evidence="9">
    <location>
        <begin position="270"/>
        <end position="283"/>
    </location>
</feature>
<feature type="region of interest" description="Disordered" evidence="9">
    <location>
        <begin position="168"/>
        <end position="187"/>
    </location>
</feature>
<dbReference type="PANTHER" id="PTHR48041:SF118">
    <property type="entry name" value="ATP-BINDING CASSETTE TRANSPORTER (ABC TRANSPORTER) FAMILY G MEMBER 16"/>
    <property type="match status" value="1"/>
</dbReference>
<dbReference type="GO" id="GO:0005886">
    <property type="term" value="C:plasma membrane"/>
    <property type="evidence" value="ECO:0007669"/>
    <property type="project" value="TreeGrafter"/>
</dbReference>
<evidence type="ECO:0000256" key="5">
    <source>
        <dbReference type="ARBA" id="ARBA00022741"/>
    </source>
</evidence>
<dbReference type="PROSITE" id="PS00211">
    <property type="entry name" value="ABC_TRANSPORTER_1"/>
    <property type="match status" value="1"/>
</dbReference>
<feature type="compositionally biased region" description="Low complexity" evidence="9">
    <location>
        <begin position="471"/>
        <end position="483"/>
    </location>
</feature>
<feature type="compositionally biased region" description="Polar residues" evidence="9">
    <location>
        <begin position="308"/>
        <end position="323"/>
    </location>
</feature>
<feature type="region of interest" description="Disordered" evidence="9">
    <location>
        <begin position="417"/>
        <end position="441"/>
    </location>
</feature>
<feature type="region of interest" description="Disordered" evidence="9">
    <location>
        <begin position="1"/>
        <end position="118"/>
    </location>
</feature>
<keyword evidence="6 12" id="KW-0067">ATP-binding</keyword>
<feature type="compositionally biased region" description="Low complexity" evidence="9">
    <location>
        <begin position="95"/>
        <end position="118"/>
    </location>
</feature>
<evidence type="ECO:0000256" key="9">
    <source>
        <dbReference type="SAM" id="MobiDB-lite"/>
    </source>
</evidence>
<dbReference type="EMBL" id="GGYP01005629">
    <property type="protein sequence ID" value="MDE50400.1"/>
    <property type="molecule type" value="Transcribed_RNA"/>
</dbReference>
<proteinExistence type="inferred from homology"/>
<dbReference type="GO" id="GO:0005524">
    <property type="term" value="F:ATP binding"/>
    <property type="evidence" value="ECO:0007669"/>
    <property type="project" value="UniProtKB-KW"/>
</dbReference>
<dbReference type="Pfam" id="PF00005">
    <property type="entry name" value="ABC_tran"/>
    <property type="match status" value="1"/>
</dbReference>
<reference evidence="12" key="1">
    <citation type="submission" date="2018-10" db="EMBL/GenBank/DDBJ databases">
        <title>Transcriptome assembly of Aceria tosichella (Wheat curl mite) Type 2.</title>
        <authorList>
            <person name="Scully E.D."/>
            <person name="Geib S.M."/>
            <person name="Palmer N.A."/>
            <person name="Gupta A.K."/>
            <person name="Sarath G."/>
            <person name="Tatineni S."/>
        </authorList>
    </citation>
    <scope>NUCLEOTIDE SEQUENCE</scope>
    <source>
        <strain evidence="12">LincolnNE</strain>
    </source>
</reference>
<evidence type="ECO:0000256" key="8">
    <source>
        <dbReference type="ARBA" id="ARBA00023136"/>
    </source>
</evidence>
<keyword evidence="7 10" id="KW-1133">Transmembrane helix</keyword>
<feature type="region of interest" description="Disordered" evidence="9">
    <location>
        <begin position="241"/>
        <end position="325"/>
    </location>
</feature>
<keyword evidence="5" id="KW-0547">Nucleotide-binding</keyword>
<feature type="transmembrane region" description="Helical" evidence="10">
    <location>
        <begin position="1317"/>
        <end position="1339"/>
    </location>
</feature>
<dbReference type="InterPro" id="IPR050352">
    <property type="entry name" value="ABCG_transporters"/>
</dbReference>
<feature type="domain" description="ABC transporter" evidence="11">
    <location>
        <begin position="543"/>
        <end position="780"/>
    </location>
</feature>
<keyword evidence="8 10" id="KW-0472">Membrane</keyword>
<sequence>MVKLNSFRLLEPDQAEEEEEGGAVVGGGRGEERRREEAGSANGRIVGEKELRGESPSSPSSSSSSSSCGLREDKSKMVVVGQTSDNNSKTPAPQRRSISSARSMSIKSSSSSSSRCSSGAVIVGLTTDTGSVTGSISSAKLTSPQLQATELAGEDGTGPAPAIVSVRNNSDIRRPSNDGSMTLSSNEEFQSAQIDVNDDDDGAPPLDKLAEDAEAAAAKATIANIQDLEAPRENVTRIEIVKQNSSSNNADTERELEHNGANTAKHYPLVTTTMRLKQQKITMQQQQQQQQQQQVHQNSPISPRLLKSTPTMPRSQTSPSPLSQMVGKLPQLMRPSGGKLGASNLASGDSGSLHSLQYKYQGSNHFEIRWQNVRLFARPPSRLPNFISDNRLYKTLFSSNSSSSSLSLANYPDDPMGGSAGLYEDPFRPPYSPPLRHHKIPPTIDENLEMKCPNQEVNVLGLSSGKTPPITSSSSSSRSSSTSSSAGAAEAVAAAAAAGVATTAADQHTVFPSPQPPQSPQLQTSAQLVTASSNSLIAPPPSIAPTAATTTTTGNRCILNNISGQVFSGQITAILGPSGVGKTSLLNSLTGRNTMDGTGRVSLIGANNSKRMSVVTVPQVDVLPNKLTAHEDLHFTSRLKNPQARFDHQRNIDRLVKHLHMDKFLHTKIDKLSGGEARRLSIARELLSSPDIMILDEPTSGLDANTCKKIITALRDIVEHSDNILDKPMSIIITIHQPQQEVFQLFHRVYVMAIGGRVVFEGSPQLLMPTVLEYSSISRICPVEQLNENPAIVAIEVASGEYGNQVIEELALHHEAQVYEEFSCFTGSQAGGGGGPGSFGALESPMLTPRSLKMHKSPMSVSRFDVQLHRKRLNSLGDGSIGRPTPILAKRQLTPTATSDHVAKSNYANNQWDRVSNITSVSYASTYDADLPEQISKLKVDKRLRRSVVMKSHFINHTLTLIRRCWLLTTRDIFLMSIRILGFLLVAGGTVQIFSHALDPDEHQCPQFESEIDDMPTYLGQVRGRLMGLLEMLRQGNSTHLFFFHLLLCITMVTSALTGLVFPLQMRMFIREYKNGWYSPASFIMSQTIAELPADIIGPLITLLITYPLCHQPDSLYHWRLIGYALILVLSSIICKSQAQIVGAFLMDSVENSVFISCVAVTPPALLSGIPLRIDQMIAPLKLVSYGSFLRYAFEGLLELRYGFGMCPCDATLIHGPLKASLQAVPPHLENLATGLLELSLPTNQTTRAGDFSQNTALAAGGSGSPQTISEHENVFLKFLRLVTDAGNMFTNNGEINDCERYRSLYLINMGIQNNTFIEWIVVMVLMFIISRFLTYFAVKAVIKLRRR</sequence>
<dbReference type="SMART" id="SM00382">
    <property type="entry name" value="AAA"/>
    <property type="match status" value="1"/>
</dbReference>
<comment type="subcellular location">
    <subcellularLocation>
        <location evidence="1">Membrane</location>
        <topology evidence="1">Multi-pass membrane protein</topology>
    </subcellularLocation>
</comment>
<evidence type="ECO:0000256" key="1">
    <source>
        <dbReference type="ARBA" id="ARBA00004141"/>
    </source>
</evidence>
<dbReference type="InterPro" id="IPR027417">
    <property type="entry name" value="P-loop_NTPase"/>
</dbReference>
<dbReference type="InterPro" id="IPR003593">
    <property type="entry name" value="AAA+_ATPase"/>
</dbReference>
<feature type="compositionally biased region" description="Polar residues" evidence="9">
    <location>
        <begin position="81"/>
        <end position="91"/>
    </location>
</feature>
<evidence type="ECO:0000256" key="10">
    <source>
        <dbReference type="SAM" id="Phobius"/>
    </source>
</evidence>
<feature type="compositionally biased region" description="Low complexity" evidence="9">
    <location>
        <begin position="520"/>
        <end position="537"/>
    </location>
</feature>
<feature type="compositionally biased region" description="Polar residues" evidence="9">
    <location>
        <begin position="177"/>
        <end position="187"/>
    </location>
</feature>
<comment type="similarity">
    <text evidence="2">Belongs to the ABC transporter superfamily. ABCG family. Eye pigment precursor importer (TC 3.A.1.204) subfamily.</text>
</comment>
<accession>A0A6G1SKG1</accession>
<evidence type="ECO:0000259" key="11">
    <source>
        <dbReference type="PROSITE" id="PS50893"/>
    </source>
</evidence>
<evidence type="ECO:0000313" key="12">
    <source>
        <dbReference type="EMBL" id="MDE50400.1"/>
    </source>
</evidence>
<feature type="region of interest" description="Disordered" evidence="9">
    <location>
        <begin position="506"/>
        <end position="549"/>
    </location>
</feature>
<feature type="compositionally biased region" description="Basic and acidic residues" evidence="9">
    <location>
        <begin position="29"/>
        <end position="38"/>
    </location>
</feature>